<comment type="similarity">
    <text evidence="1">Belongs to the metallophosphoesterase superfamily. YfcE family.</text>
</comment>
<dbReference type="RefSeq" id="WP_354443975.1">
    <property type="nucleotide sequence ID" value="NZ_JBEPSH010000005.1"/>
</dbReference>
<dbReference type="PANTHER" id="PTHR42850">
    <property type="entry name" value="METALLOPHOSPHOESTERASE"/>
    <property type="match status" value="1"/>
</dbReference>
<dbReference type="PIRSF" id="PIRSF000883">
    <property type="entry name" value="Pesterase_MJ0912"/>
    <property type="match status" value="1"/>
</dbReference>
<dbReference type="InterPro" id="IPR024654">
    <property type="entry name" value="Calcineurin-like_PHP_lpxH"/>
</dbReference>
<feature type="domain" description="Calcineurin-like phosphoesterase" evidence="2">
    <location>
        <begin position="1"/>
        <end position="216"/>
    </location>
</feature>
<evidence type="ECO:0000256" key="1">
    <source>
        <dbReference type="ARBA" id="ARBA00008950"/>
    </source>
</evidence>
<organism evidence="3 4">
    <name type="scientific">Ottowia thiooxydans</name>
    <dbReference type="NCBI Taxonomy" id="219182"/>
    <lineage>
        <taxon>Bacteria</taxon>
        <taxon>Pseudomonadati</taxon>
        <taxon>Pseudomonadota</taxon>
        <taxon>Betaproteobacteria</taxon>
        <taxon>Burkholderiales</taxon>
        <taxon>Comamonadaceae</taxon>
        <taxon>Ottowia</taxon>
    </lineage>
</organism>
<keyword evidence="4" id="KW-1185">Reference proteome</keyword>
<gene>
    <name evidence="3" type="ORF">ABIE13_002627</name>
</gene>
<evidence type="ECO:0000313" key="4">
    <source>
        <dbReference type="Proteomes" id="UP001549320"/>
    </source>
</evidence>
<sequence length="255" mass="27484">MKYALLADIHANRHALEACLTHAEKCGIDRHAFLGDLVGYGAEPSAVVRQVMALRAQGALAIKGNHDLYSSMPLVEGKTDLGHVSVAWTQAQLSLDERAFLAALPMTHTESSLVLVHASADCPERWRYVETPQLAAASLDGAVQPPVGNDKVRHVFGGHVHAQTLFFRGGAGKLMPFSPTPGVPIPVPGHRFWLATVGSVGQPRDGRADAMYAIFDDGAQLLTFHRVPYDVQGAMAAIRSTSLPAFFADRLEFGR</sequence>
<evidence type="ECO:0000259" key="2">
    <source>
        <dbReference type="Pfam" id="PF12850"/>
    </source>
</evidence>
<dbReference type="CDD" id="cd00838">
    <property type="entry name" value="MPP_superfamily"/>
    <property type="match status" value="1"/>
</dbReference>
<dbReference type="InterPro" id="IPR029052">
    <property type="entry name" value="Metallo-depent_PP-like"/>
</dbReference>
<dbReference type="Pfam" id="PF12850">
    <property type="entry name" value="Metallophos_2"/>
    <property type="match status" value="1"/>
</dbReference>
<dbReference type="SUPFAM" id="SSF56300">
    <property type="entry name" value="Metallo-dependent phosphatases"/>
    <property type="match status" value="1"/>
</dbReference>
<protein>
    <submittedName>
        <fullName evidence="3">Diadenosine tetraphosphatase ApaH/serine/threonine PP2A family protein phosphatase</fullName>
    </submittedName>
</protein>
<comment type="caution">
    <text evidence="3">The sequence shown here is derived from an EMBL/GenBank/DDBJ whole genome shotgun (WGS) entry which is preliminary data.</text>
</comment>
<reference evidence="3 4" key="1">
    <citation type="submission" date="2024-06" db="EMBL/GenBank/DDBJ databases">
        <title>Sorghum-associated microbial communities from plants grown in Nebraska, USA.</title>
        <authorList>
            <person name="Schachtman D."/>
        </authorList>
    </citation>
    <scope>NUCLEOTIDE SEQUENCE [LARGE SCALE GENOMIC DNA]</scope>
    <source>
        <strain evidence="3 4">2709</strain>
    </source>
</reference>
<dbReference type="InterPro" id="IPR050126">
    <property type="entry name" value="Ap4A_hydrolase"/>
</dbReference>
<name>A0ABV2Q902_9BURK</name>
<dbReference type="Gene3D" id="3.60.21.10">
    <property type="match status" value="1"/>
</dbReference>
<dbReference type="EMBL" id="JBEPSH010000005">
    <property type="protein sequence ID" value="MET4577516.1"/>
    <property type="molecule type" value="Genomic_DNA"/>
</dbReference>
<dbReference type="PANTHER" id="PTHR42850:SF2">
    <property type="entry name" value="BLL5683 PROTEIN"/>
    <property type="match status" value="1"/>
</dbReference>
<evidence type="ECO:0000313" key="3">
    <source>
        <dbReference type="EMBL" id="MET4577516.1"/>
    </source>
</evidence>
<dbReference type="Proteomes" id="UP001549320">
    <property type="component" value="Unassembled WGS sequence"/>
</dbReference>
<dbReference type="InterPro" id="IPR011152">
    <property type="entry name" value="Pesterase_MJ0912"/>
</dbReference>
<proteinExistence type="inferred from homology"/>
<accession>A0ABV2Q902</accession>